<gene>
    <name evidence="2" type="ORF">GCM10009579_23870</name>
</gene>
<comment type="caution">
    <text evidence="2">The sequence shown here is derived from an EMBL/GenBank/DDBJ whole genome shotgun (WGS) entry which is preliminary data.</text>
</comment>
<dbReference type="EMBL" id="BAAAIH010000010">
    <property type="protein sequence ID" value="GAA1264735.1"/>
    <property type="molecule type" value="Genomic_DNA"/>
</dbReference>
<proteinExistence type="predicted"/>
<protein>
    <submittedName>
        <fullName evidence="2">Uncharacterized protein</fullName>
    </submittedName>
</protein>
<evidence type="ECO:0000256" key="1">
    <source>
        <dbReference type="SAM" id="MobiDB-lite"/>
    </source>
</evidence>
<reference evidence="2 3" key="1">
    <citation type="journal article" date="2019" name="Int. J. Syst. Evol. Microbiol.">
        <title>The Global Catalogue of Microorganisms (GCM) 10K type strain sequencing project: providing services to taxonomists for standard genome sequencing and annotation.</title>
        <authorList>
            <consortium name="The Broad Institute Genomics Platform"/>
            <consortium name="The Broad Institute Genome Sequencing Center for Infectious Disease"/>
            <person name="Wu L."/>
            <person name="Ma J."/>
        </authorList>
    </citation>
    <scope>NUCLEOTIDE SEQUENCE [LARGE SCALE GENOMIC DNA]</scope>
    <source>
        <strain evidence="2 3">JCM 11448</strain>
    </source>
</reference>
<organism evidence="2 3">
    <name type="scientific">Streptomyces javensis</name>
    <dbReference type="NCBI Taxonomy" id="114698"/>
    <lineage>
        <taxon>Bacteria</taxon>
        <taxon>Bacillati</taxon>
        <taxon>Actinomycetota</taxon>
        <taxon>Actinomycetes</taxon>
        <taxon>Kitasatosporales</taxon>
        <taxon>Streptomycetaceae</taxon>
        <taxon>Streptomyces</taxon>
        <taxon>Streptomyces violaceusniger group</taxon>
    </lineage>
</organism>
<name>A0ABN1WU60_9ACTN</name>
<dbReference type="Proteomes" id="UP001500282">
    <property type="component" value="Unassembled WGS sequence"/>
</dbReference>
<feature type="region of interest" description="Disordered" evidence="1">
    <location>
        <begin position="25"/>
        <end position="53"/>
    </location>
</feature>
<accession>A0ABN1WU60</accession>
<evidence type="ECO:0000313" key="3">
    <source>
        <dbReference type="Proteomes" id="UP001500282"/>
    </source>
</evidence>
<sequence length="53" mass="5266">MAAILGGEAWAEALSAIPARAGGGPCDPDCKPASDGGDCSPAEQEACDPKYDE</sequence>
<evidence type="ECO:0000313" key="2">
    <source>
        <dbReference type="EMBL" id="GAA1264735.1"/>
    </source>
</evidence>
<keyword evidence="3" id="KW-1185">Reference proteome</keyword>